<evidence type="ECO:0000256" key="5">
    <source>
        <dbReference type="ARBA" id="ARBA00023306"/>
    </source>
</evidence>
<dbReference type="PROSITE" id="PS50160">
    <property type="entry name" value="DNA_LIGASE_A3"/>
    <property type="match status" value="1"/>
</dbReference>
<dbReference type="InterPro" id="IPR012340">
    <property type="entry name" value="NA-bd_OB-fold"/>
</dbReference>
<dbReference type="Pfam" id="PF01068">
    <property type="entry name" value="DNA_ligase_A_M"/>
    <property type="match status" value="2"/>
</dbReference>
<dbReference type="EMBL" id="MH923363">
    <property type="protein sequence ID" value="QBQ01659.1"/>
    <property type="molecule type" value="Genomic_DNA"/>
</dbReference>
<gene>
    <name evidence="7" type="ORF">HycuGV_00106</name>
</gene>
<protein>
    <recommendedName>
        <fullName evidence="2">DNA ligase</fullName>
    </recommendedName>
</protein>
<dbReference type="PANTHER" id="PTHR45674">
    <property type="entry name" value="DNA LIGASE 1/3 FAMILY MEMBER"/>
    <property type="match status" value="1"/>
</dbReference>
<dbReference type="InterPro" id="IPR012310">
    <property type="entry name" value="DNA_ligase_ATP-dep_cent"/>
</dbReference>
<reference evidence="7" key="1">
    <citation type="journal article" date="2019" name="Genomics">
        <title>Genome sequence analysis and organization of the Hyphantria cunea granulovirus (HycuGV-Hc1) from Turkey.</title>
        <authorList>
            <person name="Gencer D."/>
            <person name="Bayramoglu Z."/>
            <person name="Nalcacioglu R."/>
            <person name="Demirbag Z."/>
            <person name="Demir I."/>
        </authorList>
    </citation>
    <scope>NUCLEOTIDE SEQUENCE</scope>
    <source>
        <strain evidence="7">Hc1</strain>
    </source>
</reference>
<dbReference type="GO" id="GO:0006310">
    <property type="term" value="P:DNA recombination"/>
    <property type="evidence" value="ECO:0007669"/>
    <property type="project" value="InterPro"/>
</dbReference>
<evidence type="ECO:0000256" key="4">
    <source>
        <dbReference type="ARBA" id="ARBA00022618"/>
    </source>
</evidence>
<sequence length="526" mass="61746">MLFCEFATIFEHLTTLTTVGDIAAYINAVTQLSKIHCLELWIYRFLSFEQKCKINDKHLVTVFSKIREPHIDRQNLLDMFRQNGVEETCSNIPNYSAKPSLTIQEAYNFLNVLERLPTKSSTLLKHFKNILAKCDKNSVKCLIGLMRNNNKGKRIVCKKRNLYLFKQIYEKYEFDKSFGQPIEPMLAHPCKSLDYINLKTYCVEPKYDGERLQIHKFNNKITFYKRNLNENTKCYDLIETLQLALSHVSNVVLDCELLPTKQIVVFDLMYLNNRCLINYALEDRKMLLHKIIKNQDKTLLLIEYKLCDTKTDVAMVVSENLKLYPNLEGMMVKDWQGPYEPKKKKWYKIKRCYFNNVCSADLVVLGGWKKDKKIVVYLVGTPVKHWQTGDWSFLPVSKVKLAKYNLEDQMEPYDSEKCSWLIQTNYLSGKIPNMVAKNPFSMPVWEIQGDFIRTRNELWQCGDILSDYVSVRLPRFIRVRDDKNYESATRMFELKILCSITENEHLLDDPITCSFLNDNLKINSLS</sequence>
<evidence type="ECO:0000259" key="6">
    <source>
        <dbReference type="PROSITE" id="PS50160"/>
    </source>
</evidence>
<dbReference type="PROSITE" id="PS00333">
    <property type="entry name" value="DNA_LIGASE_A2"/>
    <property type="match status" value="1"/>
</dbReference>
<comment type="similarity">
    <text evidence="1">Belongs to the ATP-dependent DNA ligase family.</text>
</comment>
<dbReference type="Proteomes" id="UP000831479">
    <property type="component" value="Segment"/>
</dbReference>
<dbReference type="Gene3D" id="3.30.470.30">
    <property type="entry name" value="DNA ligase/mRNA capping enzyme"/>
    <property type="match status" value="2"/>
</dbReference>
<keyword evidence="5" id="KW-0131">Cell cycle</keyword>
<accession>A0AAF1D2A7</accession>
<dbReference type="SUPFAM" id="SSF50249">
    <property type="entry name" value="Nucleic acid-binding proteins"/>
    <property type="match status" value="1"/>
</dbReference>
<organism evidence="7 8">
    <name type="scientific">Hyphantria cunea granulovirus</name>
    <dbReference type="NCBI Taxonomy" id="307448"/>
    <lineage>
        <taxon>Viruses</taxon>
        <taxon>Viruses incertae sedis</taxon>
        <taxon>Naldaviricetes</taxon>
        <taxon>Lefavirales</taxon>
        <taxon>Baculoviridae</taxon>
        <taxon>Betabaculovirus</taxon>
        <taxon>Betabaculovirus hycuneae</taxon>
    </lineage>
</organism>
<evidence type="ECO:0000256" key="1">
    <source>
        <dbReference type="ARBA" id="ARBA00007572"/>
    </source>
</evidence>
<dbReference type="InterPro" id="IPR016059">
    <property type="entry name" value="DNA_ligase_ATP-dep_CS"/>
</dbReference>
<proteinExistence type="inferred from homology"/>
<dbReference type="PANTHER" id="PTHR45674:SF9">
    <property type="entry name" value="DNA LIGASE 3"/>
    <property type="match status" value="1"/>
</dbReference>
<evidence type="ECO:0000256" key="3">
    <source>
        <dbReference type="ARBA" id="ARBA00022598"/>
    </source>
</evidence>
<keyword evidence="4" id="KW-0132">Cell division</keyword>
<evidence type="ECO:0000313" key="7">
    <source>
        <dbReference type="EMBL" id="QBQ01659.1"/>
    </source>
</evidence>
<feature type="domain" description="ATP-dependent DNA ligase family profile" evidence="6">
    <location>
        <begin position="263"/>
        <end position="373"/>
    </location>
</feature>
<dbReference type="GO" id="GO:0005524">
    <property type="term" value="F:ATP binding"/>
    <property type="evidence" value="ECO:0007669"/>
    <property type="project" value="InterPro"/>
</dbReference>
<dbReference type="InterPro" id="IPR050191">
    <property type="entry name" value="ATP-dep_DNA_ligase"/>
</dbReference>
<dbReference type="GO" id="GO:0003910">
    <property type="term" value="F:DNA ligase (ATP) activity"/>
    <property type="evidence" value="ECO:0007669"/>
    <property type="project" value="InterPro"/>
</dbReference>
<dbReference type="Gene3D" id="3.30.1490.70">
    <property type="match status" value="1"/>
</dbReference>
<dbReference type="Gene3D" id="2.40.50.140">
    <property type="entry name" value="Nucleic acid-binding proteins"/>
    <property type="match status" value="1"/>
</dbReference>
<evidence type="ECO:0000313" key="8">
    <source>
        <dbReference type="Proteomes" id="UP000831479"/>
    </source>
</evidence>
<dbReference type="GO" id="GO:0006281">
    <property type="term" value="P:DNA repair"/>
    <property type="evidence" value="ECO:0007669"/>
    <property type="project" value="InterPro"/>
</dbReference>
<name>A0AAF1D2A7_9BBAC</name>
<dbReference type="GO" id="GO:0006273">
    <property type="term" value="P:lagging strand elongation"/>
    <property type="evidence" value="ECO:0007669"/>
    <property type="project" value="TreeGrafter"/>
</dbReference>
<keyword evidence="8" id="KW-1185">Reference proteome</keyword>
<evidence type="ECO:0000256" key="2">
    <source>
        <dbReference type="ARBA" id="ARBA00013308"/>
    </source>
</evidence>
<dbReference type="SUPFAM" id="SSF56091">
    <property type="entry name" value="DNA ligase/mRNA capping enzyme, catalytic domain"/>
    <property type="match status" value="1"/>
</dbReference>
<keyword evidence="3 7" id="KW-0436">Ligase</keyword>